<dbReference type="InterPro" id="IPR041222">
    <property type="entry name" value="PriA_3primeBD"/>
</dbReference>
<keyword evidence="7 8" id="KW-0238">DNA-binding</keyword>
<evidence type="ECO:0000256" key="9">
    <source>
        <dbReference type="SAM" id="MobiDB-lite"/>
    </source>
</evidence>
<comment type="cofactor">
    <cofactor evidence="8">
        <name>Zn(2+)</name>
        <dbReference type="ChEBI" id="CHEBI:29105"/>
    </cofactor>
    <text evidence="8">Binds 2 zinc ions per subunit.</text>
</comment>
<evidence type="ECO:0000256" key="5">
    <source>
        <dbReference type="ARBA" id="ARBA00022833"/>
    </source>
</evidence>
<accession>A0ABS2IZM9</accession>
<feature type="binding site" evidence="8">
    <location>
        <position position="483"/>
    </location>
    <ligand>
        <name>Zn(2+)</name>
        <dbReference type="ChEBI" id="CHEBI:29105"/>
        <label>2</label>
    </ligand>
</feature>
<comment type="similarity">
    <text evidence="8">Belongs to the helicase family. PriA subfamily.</text>
</comment>
<keyword evidence="1 8" id="KW-0639">Primosome</keyword>
<comment type="subunit">
    <text evidence="8">Component of the replication restart primosome.</text>
</comment>
<feature type="binding site" evidence="8">
    <location>
        <position position="465"/>
    </location>
    <ligand>
        <name>Zn(2+)</name>
        <dbReference type="ChEBI" id="CHEBI:29105"/>
        <label>2</label>
    </ligand>
</feature>
<dbReference type="PANTHER" id="PTHR30580:SF0">
    <property type="entry name" value="PRIMOSOMAL PROTEIN N"/>
    <property type="match status" value="1"/>
</dbReference>
<reference evidence="11 12" key="1">
    <citation type="submission" date="2021-02" db="EMBL/GenBank/DDBJ databases">
        <authorList>
            <person name="Ra J.-S."/>
        </authorList>
    </citation>
    <scope>NUCLEOTIDE SEQUENCE [LARGE SCALE GENOMIC DNA]</scope>
    <source>
        <strain evidence="11 12">MMS20-R1-14</strain>
    </source>
</reference>
<organism evidence="11 12">
    <name type="scientific">Micromonospora humida</name>
    <dbReference type="NCBI Taxonomy" id="2809018"/>
    <lineage>
        <taxon>Bacteria</taxon>
        <taxon>Bacillati</taxon>
        <taxon>Actinomycetota</taxon>
        <taxon>Actinomycetes</taxon>
        <taxon>Micromonosporales</taxon>
        <taxon>Micromonosporaceae</taxon>
        <taxon>Micromonospora</taxon>
    </lineage>
</organism>
<dbReference type="InterPro" id="IPR042115">
    <property type="entry name" value="PriA_3primeBD_sf"/>
</dbReference>
<sequence>MTGTTPSDRRPADGSPVARVCVDVALPHLDRPFDYLVPAGLADDAVPGVRVKVRFAGQLVDGWLLERVDSSAHDGRLAYLEKVVSPEPVLAPEVARLARAVADRYAGNLADVLRLAVPPRHARVEKEPRADPARVDPARADSAGADPARAGTDPGDDGPTPSAVDLSAPPAGDGPAPHGAGGVDPRGADRAAPPGAAGSAPRDAVGVDPRGWRDYPAGPAFLTALADGRAPRAVWSALAGEDWAARYADAVAATLAGGRGAVVVVADARDLDRLDAALTTLLGPGRHVTLSAALGPARRYRAFLAARRGDVPVVIGTRAAMFAPVDQLGLVAIWDDGDDLHAEPRAPYPHAREVLLTRARLADAAALVGGWTRTAEGQLLVETGWAREVVADRATLRARTPAIAPTGDDPQLARDPGAATARLPSLAWTTARDTLRADAPVLVQVPRRGYLPSVSCADCRTPARCPHCAGPLALRAADAPPACRWCGRVTAAYACPQCGGRRLRAAVTGARRTAEELGRAFPGVPVRTSGRDEVLTAVPGGAALVIATPGAEPVADGGYGAVLLLDSWALLTRADLRAGEEALRRWLSAAALARPAPAGGKVVVVADGALAPVQALLRWDPGWFAARELAERRELGFPPAVKMASVTGGAEAVADLLAQARLPDGAEVLGPVPADEDRERMLVRVPRSRAAALAGALHTAAGVRSARRAAEPVRLQVDPLALF</sequence>
<keyword evidence="6 8" id="KW-0067">ATP-binding</keyword>
<feature type="binding site" evidence="8">
    <location>
        <position position="495"/>
    </location>
    <ligand>
        <name>Zn(2+)</name>
        <dbReference type="ChEBI" id="CHEBI:29105"/>
        <label>1</label>
    </ligand>
</feature>
<dbReference type="EMBL" id="JAFEUC010000015">
    <property type="protein sequence ID" value="MBM7079777.1"/>
    <property type="molecule type" value="Genomic_DNA"/>
</dbReference>
<feature type="binding site" evidence="8">
    <location>
        <position position="498"/>
    </location>
    <ligand>
        <name>Zn(2+)</name>
        <dbReference type="ChEBI" id="CHEBI:29105"/>
        <label>1</label>
    </ligand>
</feature>
<comment type="caution">
    <text evidence="11">The sequence shown here is derived from an EMBL/GenBank/DDBJ whole genome shotgun (WGS) entry which is preliminary data.</text>
</comment>
<feature type="binding site" evidence="8">
    <location>
        <position position="468"/>
    </location>
    <ligand>
        <name>Zn(2+)</name>
        <dbReference type="ChEBI" id="CHEBI:29105"/>
        <label>2</label>
    </ligand>
</feature>
<evidence type="ECO:0000313" key="12">
    <source>
        <dbReference type="Proteomes" id="UP001518872"/>
    </source>
</evidence>
<comment type="function">
    <text evidence="8">Initiates the restart of stalled replication forks, which reloads the replicative helicase on sites other than the origin of replication. Recognizes and binds to abandoned replication forks and remodels them to uncover a helicase loading site. Promotes assembly of the primosome at these replication forks.</text>
</comment>
<keyword evidence="12" id="KW-1185">Reference proteome</keyword>
<dbReference type="Pfam" id="PF17764">
    <property type="entry name" value="PriA_3primeBD"/>
    <property type="match status" value="1"/>
</dbReference>
<feature type="binding site" evidence="8">
    <location>
        <position position="486"/>
    </location>
    <ligand>
        <name>Zn(2+)</name>
        <dbReference type="ChEBI" id="CHEBI:29105"/>
        <label>2</label>
    </ligand>
</feature>
<feature type="compositionally biased region" description="Low complexity" evidence="9">
    <location>
        <begin position="190"/>
        <end position="204"/>
    </location>
</feature>
<feature type="domain" description="Primosomal protein N' 3' DNA-binding" evidence="10">
    <location>
        <begin position="19"/>
        <end position="118"/>
    </location>
</feature>
<keyword evidence="5 8" id="KW-0862">Zinc</keyword>
<feature type="binding site" evidence="8">
    <location>
        <position position="456"/>
    </location>
    <ligand>
        <name>Zn(2+)</name>
        <dbReference type="ChEBI" id="CHEBI:29105"/>
        <label>1</label>
    </ligand>
</feature>
<protein>
    <recommendedName>
        <fullName evidence="8">Probable replication restart protein PriA</fullName>
    </recommendedName>
    <alternativeName>
        <fullName evidence="8">Putative ATP-dependent DNA helicase PriA</fullName>
    </alternativeName>
</protein>
<evidence type="ECO:0000259" key="10">
    <source>
        <dbReference type="Pfam" id="PF17764"/>
    </source>
</evidence>
<evidence type="ECO:0000256" key="4">
    <source>
        <dbReference type="ARBA" id="ARBA00022741"/>
    </source>
</evidence>
<keyword evidence="2 8" id="KW-0235">DNA replication</keyword>
<evidence type="ECO:0000256" key="6">
    <source>
        <dbReference type="ARBA" id="ARBA00022840"/>
    </source>
</evidence>
<name>A0ABS2IZM9_9ACTN</name>
<gene>
    <name evidence="8" type="primary">priA</name>
    <name evidence="11" type="ORF">JQX11_26035</name>
</gene>
<feature type="compositionally biased region" description="Low complexity" evidence="9">
    <location>
        <begin position="168"/>
        <end position="178"/>
    </location>
</feature>
<dbReference type="InterPro" id="IPR005259">
    <property type="entry name" value="PriA"/>
</dbReference>
<feature type="region of interest" description="Disordered" evidence="9">
    <location>
        <begin position="121"/>
        <end position="211"/>
    </location>
</feature>
<keyword evidence="3 8" id="KW-0479">Metal-binding</keyword>
<evidence type="ECO:0000313" key="11">
    <source>
        <dbReference type="EMBL" id="MBM7079777.1"/>
    </source>
</evidence>
<dbReference type="Gene3D" id="3.40.1440.60">
    <property type="entry name" value="PriA, 3(prime) DNA-binding domain"/>
    <property type="match status" value="1"/>
</dbReference>
<evidence type="ECO:0000256" key="3">
    <source>
        <dbReference type="ARBA" id="ARBA00022723"/>
    </source>
</evidence>
<dbReference type="Gene3D" id="3.40.50.300">
    <property type="entry name" value="P-loop containing nucleotide triphosphate hydrolases"/>
    <property type="match status" value="1"/>
</dbReference>
<proteinExistence type="inferred from homology"/>
<feature type="binding site" evidence="8">
    <location>
        <position position="459"/>
    </location>
    <ligand>
        <name>Zn(2+)</name>
        <dbReference type="ChEBI" id="CHEBI:29105"/>
        <label>1</label>
    </ligand>
</feature>
<dbReference type="InterPro" id="IPR027417">
    <property type="entry name" value="P-loop_NTPase"/>
</dbReference>
<comment type="caution">
    <text evidence="8">As this protein does not have any detectable helicase domains, it probably does not have helicase activity.</text>
</comment>
<evidence type="ECO:0000256" key="1">
    <source>
        <dbReference type="ARBA" id="ARBA00022515"/>
    </source>
</evidence>
<evidence type="ECO:0000256" key="7">
    <source>
        <dbReference type="ARBA" id="ARBA00023125"/>
    </source>
</evidence>
<evidence type="ECO:0000256" key="2">
    <source>
        <dbReference type="ARBA" id="ARBA00022705"/>
    </source>
</evidence>
<dbReference type="Proteomes" id="UP001518872">
    <property type="component" value="Unassembled WGS sequence"/>
</dbReference>
<feature type="compositionally biased region" description="Basic and acidic residues" evidence="9">
    <location>
        <begin position="122"/>
        <end position="139"/>
    </location>
</feature>
<evidence type="ECO:0000256" key="8">
    <source>
        <dbReference type="HAMAP-Rule" id="MF_00983"/>
    </source>
</evidence>
<keyword evidence="4 8" id="KW-0547">Nucleotide-binding</keyword>
<dbReference type="HAMAP" id="MF_00983">
    <property type="entry name" value="PriA"/>
    <property type="match status" value="1"/>
</dbReference>
<dbReference type="PANTHER" id="PTHR30580">
    <property type="entry name" value="PRIMOSOMAL PROTEIN N"/>
    <property type="match status" value="1"/>
</dbReference>